<sequence>MNSEISLIIDIVVKDGLRDKQIEAFKELAPLVLKEEGCIQYELKEVQGDKNRFIILEKWASKEALLAHDKTAHMIEADSKSPIFREKTTVLKLFNI</sequence>
<keyword evidence="2" id="KW-0560">Oxidoreductase</keyword>
<dbReference type="GO" id="GO:0004497">
    <property type="term" value="F:monooxygenase activity"/>
    <property type="evidence" value="ECO:0007669"/>
    <property type="project" value="UniProtKB-KW"/>
</dbReference>
<dbReference type="Pfam" id="PF03992">
    <property type="entry name" value="ABM"/>
    <property type="match status" value="1"/>
</dbReference>
<dbReference type="STRING" id="572480.Arnit_1996"/>
<dbReference type="PROSITE" id="PS51725">
    <property type="entry name" value="ABM"/>
    <property type="match status" value="1"/>
</dbReference>
<dbReference type="AlphaFoldDB" id="D5V038"/>
<gene>
    <name evidence="2" type="ordered locus">Arnit_1996</name>
</gene>
<accession>D5V038</accession>
<dbReference type="EMBL" id="CP001999">
    <property type="protein sequence ID" value="ADG93650.1"/>
    <property type="molecule type" value="Genomic_DNA"/>
</dbReference>
<dbReference type="KEGG" id="ant:Arnit_1996"/>
<protein>
    <submittedName>
        <fullName evidence="2">Antibiotic biosynthesis monooxygenase</fullName>
    </submittedName>
</protein>
<reference evidence="2 3" key="1">
    <citation type="journal article" date="2010" name="Stand. Genomic Sci.">
        <title>Complete genome sequence of Arcobacter nitrofigilis type strain (CI).</title>
        <authorList>
            <person name="Pati A."/>
            <person name="Gronow S."/>
            <person name="Lapidus A."/>
            <person name="Copeland A."/>
            <person name="Glavina Del Rio T."/>
            <person name="Nolan M."/>
            <person name="Lucas S."/>
            <person name="Tice H."/>
            <person name="Cheng J.F."/>
            <person name="Han C."/>
            <person name="Chertkov O."/>
            <person name="Bruce D."/>
            <person name="Tapia R."/>
            <person name="Goodwin L."/>
            <person name="Pitluck S."/>
            <person name="Liolios K."/>
            <person name="Ivanova N."/>
            <person name="Mavromatis K."/>
            <person name="Chen A."/>
            <person name="Palaniappan K."/>
            <person name="Land M."/>
            <person name="Hauser L."/>
            <person name="Chang Y.J."/>
            <person name="Jeffries C.D."/>
            <person name="Detter J.C."/>
            <person name="Rohde M."/>
            <person name="Goker M."/>
            <person name="Bristow J."/>
            <person name="Eisen J.A."/>
            <person name="Markowitz V."/>
            <person name="Hugenholtz P."/>
            <person name="Klenk H.P."/>
            <person name="Kyrpides N.C."/>
        </authorList>
    </citation>
    <scope>NUCLEOTIDE SEQUENCE [LARGE SCALE GENOMIC DNA]</scope>
    <source>
        <strain evidence="3">ATCC 33309 / DSM 7299 / CCUG 15893 / LMG 7604 / NCTC 12251 / CI</strain>
    </source>
</reference>
<keyword evidence="3" id="KW-1185">Reference proteome</keyword>
<dbReference type="OrthoDB" id="9812192at2"/>
<dbReference type="SUPFAM" id="SSF54909">
    <property type="entry name" value="Dimeric alpha+beta barrel"/>
    <property type="match status" value="1"/>
</dbReference>
<name>D5V038_ARCNC</name>
<dbReference type="Proteomes" id="UP000000939">
    <property type="component" value="Chromosome"/>
</dbReference>
<keyword evidence="2" id="KW-0503">Monooxygenase</keyword>
<dbReference type="PANTHER" id="PTHR33336">
    <property type="entry name" value="QUINOL MONOOXYGENASE YGIN-RELATED"/>
    <property type="match status" value="1"/>
</dbReference>
<dbReference type="InterPro" id="IPR011008">
    <property type="entry name" value="Dimeric_a/b-barrel"/>
</dbReference>
<dbReference type="eggNOG" id="COG1359">
    <property type="taxonomic scope" value="Bacteria"/>
</dbReference>
<dbReference type="RefSeq" id="WP_013135795.1">
    <property type="nucleotide sequence ID" value="NC_014166.1"/>
</dbReference>
<dbReference type="InterPro" id="IPR050744">
    <property type="entry name" value="AI-2_Isomerase_LsrG"/>
</dbReference>
<organism evidence="2 3">
    <name type="scientific">Arcobacter nitrofigilis (strain ATCC 33309 / DSM 7299 / CCUG 15893 / LMG 7604 / NCTC 12251 / CI)</name>
    <name type="common">Campylobacter nitrofigilis</name>
    <dbReference type="NCBI Taxonomy" id="572480"/>
    <lineage>
        <taxon>Bacteria</taxon>
        <taxon>Pseudomonadati</taxon>
        <taxon>Campylobacterota</taxon>
        <taxon>Epsilonproteobacteria</taxon>
        <taxon>Campylobacterales</taxon>
        <taxon>Arcobacteraceae</taxon>
        <taxon>Arcobacter</taxon>
    </lineage>
</organism>
<proteinExistence type="predicted"/>
<dbReference type="InterPro" id="IPR007138">
    <property type="entry name" value="ABM_dom"/>
</dbReference>
<evidence type="ECO:0000313" key="2">
    <source>
        <dbReference type="EMBL" id="ADG93650.1"/>
    </source>
</evidence>
<evidence type="ECO:0000313" key="3">
    <source>
        <dbReference type="Proteomes" id="UP000000939"/>
    </source>
</evidence>
<dbReference type="Gene3D" id="3.30.70.100">
    <property type="match status" value="1"/>
</dbReference>
<dbReference type="PANTHER" id="PTHR33336:SF3">
    <property type="entry name" value="ABM DOMAIN-CONTAINING PROTEIN"/>
    <property type="match status" value="1"/>
</dbReference>
<feature type="domain" description="ABM" evidence="1">
    <location>
        <begin position="5"/>
        <end position="94"/>
    </location>
</feature>
<evidence type="ECO:0000259" key="1">
    <source>
        <dbReference type="PROSITE" id="PS51725"/>
    </source>
</evidence>
<dbReference type="HOGENOM" id="CLU_131496_6_5_7"/>